<dbReference type="HOGENOM" id="CLU_2778771_0_0_1"/>
<name>T1GUB7_MEGSC</name>
<keyword evidence="2" id="KW-1185">Reference proteome</keyword>
<proteinExistence type="predicted"/>
<reference evidence="1" key="2">
    <citation type="submission" date="2015-06" db="UniProtKB">
        <authorList>
            <consortium name="EnsemblMetazoa"/>
        </authorList>
    </citation>
    <scope>IDENTIFICATION</scope>
</reference>
<dbReference type="EMBL" id="CAQQ02189984">
    <property type="status" value="NOT_ANNOTATED_CDS"/>
    <property type="molecule type" value="Genomic_DNA"/>
</dbReference>
<protein>
    <submittedName>
        <fullName evidence="1">Uncharacterized protein</fullName>
    </submittedName>
</protein>
<dbReference type="AlphaFoldDB" id="T1GUB7"/>
<dbReference type="Proteomes" id="UP000015102">
    <property type="component" value="Unassembled WGS sequence"/>
</dbReference>
<sequence>MFVLEGLWSSLEGTDTDLKKNARAKAKLPLSVDPINYIHIRNATSAHEAWNKLHTVFEENGISRRTYDM</sequence>
<reference evidence="2" key="1">
    <citation type="submission" date="2013-02" db="EMBL/GenBank/DDBJ databases">
        <authorList>
            <person name="Hughes D."/>
        </authorList>
    </citation>
    <scope>NUCLEOTIDE SEQUENCE</scope>
    <source>
        <strain>Durham</strain>
        <strain evidence="2">NC isolate 2 -- Noor lab</strain>
    </source>
</reference>
<dbReference type="EMBL" id="CAQQ02189983">
    <property type="status" value="NOT_ANNOTATED_CDS"/>
    <property type="molecule type" value="Genomic_DNA"/>
</dbReference>
<dbReference type="Pfam" id="PF14223">
    <property type="entry name" value="Retrotran_gag_2"/>
    <property type="match status" value="1"/>
</dbReference>
<evidence type="ECO:0000313" key="1">
    <source>
        <dbReference type="EnsemblMetazoa" id="MESCA007327-PA"/>
    </source>
</evidence>
<accession>T1GUB7</accession>
<evidence type="ECO:0000313" key="2">
    <source>
        <dbReference type="Proteomes" id="UP000015102"/>
    </source>
</evidence>
<organism evidence="1 2">
    <name type="scientific">Megaselia scalaris</name>
    <name type="common">Humpbacked fly</name>
    <name type="synonym">Phora scalaris</name>
    <dbReference type="NCBI Taxonomy" id="36166"/>
    <lineage>
        <taxon>Eukaryota</taxon>
        <taxon>Metazoa</taxon>
        <taxon>Ecdysozoa</taxon>
        <taxon>Arthropoda</taxon>
        <taxon>Hexapoda</taxon>
        <taxon>Insecta</taxon>
        <taxon>Pterygota</taxon>
        <taxon>Neoptera</taxon>
        <taxon>Endopterygota</taxon>
        <taxon>Diptera</taxon>
        <taxon>Brachycera</taxon>
        <taxon>Muscomorpha</taxon>
        <taxon>Platypezoidea</taxon>
        <taxon>Phoridae</taxon>
        <taxon>Megaseliini</taxon>
        <taxon>Megaselia</taxon>
    </lineage>
</organism>
<dbReference type="EnsemblMetazoa" id="MESCA007327-RA">
    <property type="protein sequence ID" value="MESCA007327-PA"/>
    <property type="gene ID" value="MESCA007327"/>
</dbReference>